<evidence type="ECO:0000256" key="2">
    <source>
        <dbReference type="ARBA" id="ARBA00022741"/>
    </source>
</evidence>
<proteinExistence type="predicted"/>
<dbReference type="OrthoDB" id="5948879at2"/>
<evidence type="ECO:0000256" key="1">
    <source>
        <dbReference type="ARBA" id="ARBA00022679"/>
    </source>
</evidence>
<dbReference type="RefSeq" id="WP_131999726.1">
    <property type="nucleotide sequence ID" value="NZ_SLWQ01000009.1"/>
</dbReference>
<organism evidence="6 7">
    <name type="scientific">Dokdonella fugitiva</name>
    <dbReference type="NCBI Taxonomy" id="328517"/>
    <lineage>
        <taxon>Bacteria</taxon>
        <taxon>Pseudomonadati</taxon>
        <taxon>Pseudomonadota</taxon>
        <taxon>Gammaproteobacteria</taxon>
        <taxon>Lysobacterales</taxon>
        <taxon>Rhodanobacteraceae</taxon>
        <taxon>Dokdonella</taxon>
    </lineage>
</organism>
<sequence length="518" mass="54465">MARTDPSIERLLERILEAAPADDALLDAASGVDARQAEALRTLSDIARAFRDFDTAPRAPALFTWGPLAVQERIADGAASEVFRAFDPGLGLPVALKLLRAGDGAPPARMFLDEARCLARVRHRNVVRVFGAAVHDGRAGLWCEWIEGRSLAAWIVADGPLGAEETIVVGRALCRALGAVHAAGLLHGDVKPDNVLRERGGRIVLADLGAGGEPAHVNALLRSTATPAFLAPEVLAGALRTPAHDLYALGGLLQFLLDGRVPGPDRSDPPARHDVPAALRAVIARARDADPARRFADAAAMEQALADALPGHAQAPAAPRAGRRGLAIAASVAVLALVVAGSIALRPASGPPQAEVELLLQHDAAIAPAADGTQVALGDRLAFSVTSREPVWLYAFNADDAGVLTRLFPLPGLDTTNPLQAGRHEIPGRARGRNLRFEVSSSAAAEEFLLVAATAPLARLDAFDAADGRVDADVRTRSVGRAVPATTGPTDARLDALAAELAADRRVRTWRYRLPHRD</sequence>
<dbReference type="Gene3D" id="1.10.510.10">
    <property type="entry name" value="Transferase(Phosphotransferase) domain 1"/>
    <property type="match status" value="1"/>
</dbReference>
<keyword evidence="7" id="KW-1185">Reference proteome</keyword>
<keyword evidence="6" id="KW-0723">Serine/threonine-protein kinase</keyword>
<evidence type="ECO:0000313" key="7">
    <source>
        <dbReference type="Proteomes" id="UP000294862"/>
    </source>
</evidence>
<dbReference type="InterPro" id="IPR011009">
    <property type="entry name" value="Kinase-like_dom_sf"/>
</dbReference>
<evidence type="ECO:0000313" key="6">
    <source>
        <dbReference type="EMBL" id="TCO37759.1"/>
    </source>
</evidence>
<dbReference type="CDD" id="cd14014">
    <property type="entry name" value="STKc_PknB_like"/>
    <property type="match status" value="1"/>
</dbReference>
<accession>A0A4R2I2L1</accession>
<dbReference type="Pfam" id="PF14326">
    <property type="entry name" value="DUF4384"/>
    <property type="match status" value="1"/>
</dbReference>
<dbReference type="SUPFAM" id="SSF56112">
    <property type="entry name" value="Protein kinase-like (PK-like)"/>
    <property type="match status" value="1"/>
</dbReference>
<comment type="caution">
    <text evidence="6">The sequence shown here is derived from an EMBL/GenBank/DDBJ whole genome shotgun (WGS) entry which is preliminary data.</text>
</comment>
<keyword evidence="3 6" id="KW-0418">Kinase</keyword>
<dbReference type="GO" id="GO:0004674">
    <property type="term" value="F:protein serine/threonine kinase activity"/>
    <property type="evidence" value="ECO:0007669"/>
    <property type="project" value="UniProtKB-KW"/>
</dbReference>
<evidence type="ECO:0000256" key="4">
    <source>
        <dbReference type="ARBA" id="ARBA00022840"/>
    </source>
</evidence>
<dbReference type="GO" id="GO:0005524">
    <property type="term" value="F:ATP binding"/>
    <property type="evidence" value="ECO:0007669"/>
    <property type="project" value="UniProtKB-KW"/>
</dbReference>
<dbReference type="SMART" id="SM00220">
    <property type="entry name" value="S_TKc"/>
    <property type="match status" value="1"/>
</dbReference>
<dbReference type="Pfam" id="PF00069">
    <property type="entry name" value="Pkinase"/>
    <property type="match status" value="1"/>
</dbReference>
<dbReference type="Proteomes" id="UP000294862">
    <property type="component" value="Unassembled WGS sequence"/>
</dbReference>
<dbReference type="AlphaFoldDB" id="A0A4R2I2L1"/>
<feature type="domain" description="Protein kinase" evidence="5">
    <location>
        <begin position="68"/>
        <end position="306"/>
    </location>
</feature>
<dbReference type="PANTHER" id="PTHR43289:SF6">
    <property type="entry name" value="SERINE_THREONINE-PROTEIN KINASE NEKL-3"/>
    <property type="match status" value="1"/>
</dbReference>
<dbReference type="InterPro" id="IPR000719">
    <property type="entry name" value="Prot_kinase_dom"/>
</dbReference>
<dbReference type="EMBL" id="SLWQ01000009">
    <property type="protein sequence ID" value="TCO37759.1"/>
    <property type="molecule type" value="Genomic_DNA"/>
</dbReference>
<evidence type="ECO:0000256" key="3">
    <source>
        <dbReference type="ARBA" id="ARBA00022777"/>
    </source>
</evidence>
<dbReference type="PROSITE" id="PS50011">
    <property type="entry name" value="PROTEIN_KINASE_DOM"/>
    <property type="match status" value="1"/>
</dbReference>
<keyword evidence="2" id="KW-0547">Nucleotide-binding</keyword>
<dbReference type="InterPro" id="IPR025493">
    <property type="entry name" value="DUF4384"/>
</dbReference>
<keyword evidence="1" id="KW-0808">Transferase</keyword>
<evidence type="ECO:0000259" key="5">
    <source>
        <dbReference type="PROSITE" id="PS50011"/>
    </source>
</evidence>
<name>A0A4R2I2L1_9GAMM</name>
<dbReference type="PANTHER" id="PTHR43289">
    <property type="entry name" value="MITOGEN-ACTIVATED PROTEIN KINASE KINASE KINASE 20-RELATED"/>
    <property type="match status" value="1"/>
</dbReference>
<dbReference type="Gene3D" id="3.30.200.20">
    <property type="entry name" value="Phosphorylase Kinase, domain 1"/>
    <property type="match status" value="1"/>
</dbReference>
<keyword evidence="4" id="KW-0067">ATP-binding</keyword>
<gene>
    <name evidence="6" type="ORF">EV148_109112</name>
</gene>
<reference evidence="6 7" key="1">
    <citation type="journal article" date="2015" name="Stand. Genomic Sci.">
        <title>Genomic Encyclopedia of Bacterial and Archaeal Type Strains, Phase III: the genomes of soil and plant-associated and newly described type strains.</title>
        <authorList>
            <person name="Whitman W.B."/>
            <person name="Woyke T."/>
            <person name="Klenk H.P."/>
            <person name="Zhou Y."/>
            <person name="Lilburn T.G."/>
            <person name="Beck B.J."/>
            <person name="De Vos P."/>
            <person name="Vandamme P."/>
            <person name="Eisen J.A."/>
            <person name="Garrity G."/>
            <person name="Hugenholtz P."/>
            <person name="Kyrpides N.C."/>
        </authorList>
    </citation>
    <scope>NUCLEOTIDE SEQUENCE [LARGE SCALE GENOMIC DNA]</scope>
    <source>
        <strain evidence="6 7">A3</strain>
    </source>
</reference>
<protein>
    <submittedName>
        <fullName evidence="6">Serine/threonine protein kinase</fullName>
    </submittedName>
</protein>